<dbReference type="RefSeq" id="XP_041158071.1">
    <property type="nucleotide sequence ID" value="XM_041296385.1"/>
</dbReference>
<feature type="non-terminal residue" evidence="1">
    <location>
        <position position="1"/>
    </location>
</feature>
<evidence type="ECO:0000313" key="1">
    <source>
        <dbReference type="EMBL" id="KAG1791186.1"/>
    </source>
</evidence>
<dbReference type="Pfam" id="PF14223">
    <property type="entry name" value="Retrotran_gag_2"/>
    <property type="match status" value="1"/>
</dbReference>
<comment type="caution">
    <text evidence="1">The sequence shown here is derived from an EMBL/GenBank/DDBJ whole genome shotgun (WGS) entry which is preliminary data.</text>
</comment>
<dbReference type="GeneID" id="64590149"/>
<name>A0A9P7AKB8_9AGAM</name>
<dbReference type="Proteomes" id="UP000719766">
    <property type="component" value="Unassembled WGS sequence"/>
</dbReference>
<dbReference type="EMBL" id="JABBWE010000044">
    <property type="protein sequence ID" value="KAG1791186.1"/>
    <property type="molecule type" value="Genomic_DNA"/>
</dbReference>
<organism evidence="1 2">
    <name type="scientific">Suillus plorans</name>
    <dbReference type="NCBI Taxonomy" id="116603"/>
    <lineage>
        <taxon>Eukaryota</taxon>
        <taxon>Fungi</taxon>
        <taxon>Dikarya</taxon>
        <taxon>Basidiomycota</taxon>
        <taxon>Agaricomycotina</taxon>
        <taxon>Agaricomycetes</taxon>
        <taxon>Agaricomycetidae</taxon>
        <taxon>Boletales</taxon>
        <taxon>Suillineae</taxon>
        <taxon>Suillaceae</taxon>
        <taxon>Suillus</taxon>
    </lineage>
</organism>
<sequence length="116" mass="13262">AAEKQSAIEWIKEDAQAKGIICRKLSAVVQGMLSESWTAREQWNTLATHFGRLDVTSQFELRAQLFAEKLKDPDDAPCYISTFENARRRFAEMAIIVTEDELVFLLLHGLPHTPDW</sequence>
<gene>
    <name evidence="1" type="ORF">HD556DRAFT_1200906</name>
</gene>
<reference evidence="1" key="1">
    <citation type="journal article" date="2020" name="New Phytol.">
        <title>Comparative genomics reveals dynamic genome evolution in host specialist ectomycorrhizal fungi.</title>
        <authorList>
            <person name="Lofgren L.A."/>
            <person name="Nguyen N.H."/>
            <person name="Vilgalys R."/>
            <person name="Ruytinx J."/>
            <person name="Liao H.L."/>
            <person name="Branco S."/>
            <person name="Kuo A."/>
            <person name="LaButti K."/>
            <person name="Lipzen A."/>
            <person name="Andreopoulos W."/>
            <person name="Pangilinan J."/>
            <person name="Riley R."/>
            <person name="Hundley H."/>
            <person name="Na H."/>
            <person name="Barry K."/>
            <person name="Grigoriev I.V."/>
            <person name="Stajich J.E."/>
            <person name="Kennedy P.G."/>
        </authorList>
    </citation>
    <scope>NUCLEOTIDE SEQUENCE</scope>
    <source>
        <strain evidence="1">S12</strain>
    </source>
</reference>
<dbReference type="AlphaFoldDB" id="A0A9P7AKB8"/>
<accession>A0A9P7AKB8</accession>
<feature type="non-terminal residue" evidence="1">
    <location>
        <position position="116"/>
    </location>
</feature>
<protein>
    <submittedName>
        <fullName evidence="1">Uncharacterized protein</fullName>
    </submittedName>
</protein>
<keyword evidence="2" id="KW-1185">Reference proteome</keyword>
<evidence type="ECO:0000313" key="2">
    <source>
        <dbReference type="Proteomes" id="UP000719766"/>
    </source>
</evidence>
<proteinExistence type="predicted"/>
<dbReference type="OrthoDB" id="119257at2759"/>